<reference evidence="13 14" key="1">
    <citation type="submission" date="2024-10" db="EMBL/GenBank/DDBJ databases">
        <title>The Natural Products Discovery Center: Release of the First 8490 Sequenced Strains for Exploring Actinobacteria Biosynthetic Diversity.</title>
        <authorList>
            <person name="Kalkreuter E."/>
            <person name="Kautsar S.A."/>
            <person name="Yang D."/>
            <person name="Bader C.D."/>
            <person name="Teijaro C.N."/>
            <person name="Fluegel L."/>
            <person name="Davis C.M."/>
            <person name="Simpson J.R."/>
            <person name="Lauterbach L."/>
            <person name="Steele A.D."/>
            <person name="Gui C."/>
            <person name="Meng S."/>
            <person name="Li G."/>
            <person name="Viehrig K."/>
            <person name="Ye F."/>
            <person name="Su P."/>
            <person name="Kiefer A.F."/>
            <person name="Nichols A."/>
            <person name="Cepeda A.J."/>
            <person name="Yan W."/>
            <person name="Fan B."/>
            <person name="Jiang Y."/>
            <person name="Adhikari A."/>
            <person name="Zheng C.-J."/>
            <person name="Schuster L."/>
            <person name="Cowan T.M."/>
            <person name="Smanski M.J."/>
            <person name="Chevrette M.G."/>
            <person name="De Carvalho L.P.S."/>
            <person name="Shen B."/>
        </authorList>
    </citation>
    <scope>NUCLEOTIDE SEQUENCE [LARGE SCALE GENOMIC DNA]</scope>
    <source>
        <strain evidence="13 14">NPDC006488</strain>
    </source>
</reference>
<dbReference type="EC" id="2.3.1.20" evidence="4"/>
<dbReference type="EMBL" id="JBIAHM010000011">
    <property type="protein sequence ID" value="MFE9602763.1"/>
    <property type="molecule type" value="Genomic_DNA"/>
</dbReference>
<evidence type="ECO:0000313" key="14">
    <source>
        <dbReference type="Proteomes" id="UP001601303"/>
    </source>
</evidence>
<keyword evidence="9" id="KW-0012">Acyltransferase</keyword>
<dbReference type="Gene3D" id="3.30.559.10">
    <property type="entry name" value="Chloramphenicol acetyltransferase-like domain"/>
    <property type="match status" value="1"/>
</dbReference>
<evidence type="ECO:0000256" key="1">
    <source>
        <dbReference type="ARBA" id="ARBA00004771"/>
    </source>
</evidence>
<dbReference type="PANTHER" id="PTHR31650">
    <property type="entry name" value="O-ACYLTRANSFERASE (WSD1-LIKE) FAMILY PROTEIN"/>
    <property type="match status" value="1"/>
</dbReference>
<comment type="similarity">
    <text evidence="3">Belongs to the long-chain O-acyltransferase family.</text>
</comment>
<evidence type="ECO:0000256" key="8">
    <source>
        <dbReference type="ARBA" id="ARBA00023098"/>
    </source>
</evidence>
<dbReference type="SUPFAM" id="SSF52777">
    <property type="entry name" value="CoA-dependent acyltransferases"/>
    <property type="match status" value="2"/>
</dbReference>
<keyword evidence="7" id="KW-0319">Glycerol metabolism</keyword>
<keyword evidence="6" id="KW-0808">Transferase</keyword>
<dbReference type="Gene3D" id="3.30.559.30">
    <property type="entry name" value="Nonribosomal peptide synthetase, condensation domain"/>
    <property type="match status" value="1"/>
</dbReference>
<evidence type="ECO:0000256" key="6">
    <source>
        <dbReference type="ARBA" id="ARBA00022679"/>
    </source>
</evidence>
<keyword evidence="14" id="KW-1185">Reference proteome</keyword>
<organism evidence="13 14">
    <name type="scientific">Streptomyces hokutonensis</name>
    <dbReference type="NCBI Taxonomy" id="1306990"/>
    <lineage>
        <taxon>Bacteria</taxon>
        <taxon>Bacillati</taxon>
        <taxon>Actinomycetota</taxon>
        <taxon>Actinomycetes</taxon>
        <taxon>Kitasatosporales</taxon>
        <taxon>Streptomycetaceae</taxon>
        <taxon>Streptomyces</taxon>
    </lineage>
</organism>
<comment type="pathway">
    <text evidence="2">Lipid metabolism.</text>
</comment>
<evidence type="ECO:0000259" key="11">
    <source>
        <dbReference type="Pfam" id="PF03007"/>
    </source>
</evidence>
<dbReference type="InterPro" id="IPR023213">
    <property type="entry name" value="CAT-like_dom_sf"/>
</dbReference>
<evidence type="ECO:0000313" key="13">
    <source>
        <dbReference type="EMBL" id="MFE9602763.1"/>
    </source>
</evidence>
<dbReference type="PANTHER" id="PTHR31650:SF1">
    <property type="entry name" value="WAX ESTER SYNTHASE_DIACYLGLYCEROL ACYLTRANSFERASE 4-RELATED"/>
    <property type="match status" value="1"/>
</dbReference>
<keyword evidence="8" id="KW-0443">Lipid metabolism</keyword>
<evidence type="ECO:0000256" key="9">
    <source>
        <dbReference type="ARBA" id="ARBA00023315"/>
    </source>
</evidence>
<dbReference type="Proteomes" id="UP001601303">
    <property type="component" value="Unassembled WGS sequence"/>
</dbReference>
<evidence type="ECO:0000259" key="12">
    <source>
        <dbReference type="Pfam" id="PF06974"/>
    </source>
</evidence>
<keyword evidence="5" id="KW-0444">Lipid biosynthesis</keyword>
<dbReference type="InterPro" id="IPR009721">
    <property type="entry name" value="O-acyltransferase_WSD1_C"/>
</dbReference>
<comment type="catalytic activity">
    <reaction evidence="10">
        <text>an acyl-CoA + a 1,2-diacyl-sn-glycerol = a triacyl-sn-glycerol + CoA</text>
        <dbReference type="Rhea" id="RHEA:10868"/>
        <dbReference type="ChEBI" id="CHEBI:17815"/>
        <dbReference type="ChEBI" id="CHEBI:57287"/>
        <dbReference type="ChEBI" id="CHEBI:58342"/>
        <dbReference type="ChEBI" id="CHEBI:64615"/>
        <dbReference type="EC" id="2.3.1.20"/>
    </reaction>
</comment>
<comment type="caution">
    <text evidence="13">The sequence shown here is derived from an EMBL/GenBank/DDBJ whole genome shotgun (WGS) entry which is preliminary data.</text>
</comment>
<feature type="domain" description="O-acyltransferase WSD1 C-terminal" evidence="12">
    <location>
        <begin position="289"/>
        <end position="425"/>
    </location>
</feature>
<dbReference type="InterPro" id="IPR045034">
    <property type="entry name" value="O-acyltransferase_WSD1-like"/>
</dbReference>
<proteinExistence type="inferred from homology"/>
<evidence type="ECO:0000256" key="10">
    <source>
        <dbReference type="ARBA" id="ARBA00048109"/>
    </source>
</evidence>
<evidence type="ECO:0000256" key="4">
    <source>
        <dbReference type="ARBA" id="ARBA00013244"/>
    </source>
</evidence>
<name>A0ABW6M9E7_9ACTN</name>
<gene>
    <name evidence="13" type="ORF">ACFYNQ_29895</name>
</gene>
<dbReference type="Pfam" id="PF03007">
    <property type="entry name" value="WS_DGAT_cat"/>
    <property type="match status" value="1"/>
</dbReference>
<dbReference type="Pfam" id="PF06974">
    <property type="entry name" value="WS_DGAT_C"/>
    <property type="match status" value="1"/>
</dbReference>
<sequence>MTTTVPRPNPLDGCFLAYEREQPGFRPYVGAVMHATGSHPSLSRLREQIAGRVDRMPSLACKVSKRGRRTVWELDPDFDPHRHVREVRTEDGLDSLDRAVDALLAEPIPADAPRWEVRLIHGYASDAYALFYRAHHAAQDGQAVLDALTALFGVGPAAPPRPAVAEAPAGRRTWSRGNPGAWAKRIPVRALAQNLGDAVHGLRPTLTWPPPHPLTGRARLLSRAVPVSWPREVARALGATPNDVCLASLAEALRMWVPEDRPARPAGGRELHVGLPVSLRRPEERRSVGNRISAVRIPLAFWAGSPVDRVIAVASATRRVKTEGMRRVLRAQLELLPEWLVYRIVRQSCAASSALDSSGLLRVSRRLAVGADPIEQVVPTLFLHGDHQFAVSFASYQGQVRVSFVIDRALDDTGDLAVLWAEAVERLWRDVVGSGPDASRPGQVSHA</sequence>
<comment type="pathway">
    <text evidence="1">Glycerolipid metabolism; triacylglycerol biosynthesis.</text>
</comment>
<evidence type="ECO:0000256" key="3">
    <source>
        <dbReference type="ARBA" id="ARBA00009587"/>
    </source>
</evidence>
<protein>
    <recommendedName>
        <fullName evidence="4">diacylglycerol O-acyltransferase</fullName>
        <ecNumber evidence="4">2.3.1.20</ecNumber>
    </recommendedName>
</protein>
<evidence type="ECO:0000256" key="2">
    <source>
        <dbReference type="ARBA" id="ARBA00005189"/>
    </source>
</evidence>
<accession>A0ABW6M9E7</accession>
<evidence type="ECO:0000256" key="7">
    <source>
        <dbReference type="ARBA" id="ARBA00022798"/>
    </source>
</evidence>
<dbReference type="InterPro" id="IPR004255">
    <property type="entry name" value="O-acyltransferase_WSD1_N"/>
</dbReference>
<feature type="domain" description="O-acyltransferase WSD1-like N-terminal" evidence="11">
    <location>
        <begin position="10"/>
        <end position="244"/>
    </location>
</feature>
<evidence type="ECO:0000256" key="5">
    <source>
        <dbReference type="ARBA" id="ARBA00022516"/>
    </source>
</evidence>
<dbReference type="RefSeq" id="WP_388110870.1">
    <property type="nucleotide sequence ID" value="NZ_JBIAHM010000011.1"/>
</dbReference>